<proteinExistence type="predicted"/>
<evidence type="ECO:0000256" key="1">
    <source>
        <dbReference type="SAM" id="MobiDB-lite"/>
    </source>
</evidence>
<feature type="compositionally biased region" description="Polar residues" evidence="1">
    <location>
        <begin position="389"/>
        <end position="403"/>
    </location>
</feature>
<evidence type="ECO:0000313" key="2">
    <source>
        <dbReference type="EMBL" id="KLU82081.1"/>
    </source>
</evidence>
<dbReference type="EMBL" id="ADBL01000273">
    <property type="status" value="NOT_ANNOTATED_CDS"/>
    <property type="molecule type" value="Genomic_DNA"/>
</dbReference>
<protein>
    <submittedName>
        <fullName evidence="2 3">Uncharacterized protein</fullName>
    </submittedName>
</protein>
<reference evidence="3" key="5">
    <citation type="submission" date="2015-06" db="UniProtKB">
        <authorList>
            <consortium name="EnsemblFungi"/>
        </authorList>
    </citation>
    <scope>IDENTIFICATION</scope>
    <source>
        <strain evidence="3">ATCC 64411</strain>
    </source>
</reference>
<dbReference type="Proteomes" id="UP000011715">
    <property type="component" value="Unassembled WGS sequence"/>
</dbReference>
<sequence>MFTALTPRESETDKSPSSSPRSSLPPRLPSAMLDFSQISPSTLAPSYAVSAITSRDRGGSIKAIQSPIAAAIDSRLALPDQRDMGRNKLSMDRLEDSSQKRSSSMRSSSSFSSDTSFHSAEYRLPPCPMSRSYEAIDLSEGIDGGPVTSLSPPPPARPPNSRDTAQDSAKDNNAGKDLDATSEWALIKSRVESRSAAKPKPHVDDGLLAAAALAWWEASGTRSSPERRRRYSQLGERKRVESTLGVPAAAVIAATWRRDSARLSGLVAAAAFNSGFGLTFPSSSQMQTPEALPGGPKLALTYGPAHSSAGSSSRRSMSSGNRTTVTSGGARRAPEHLPDRHHEAARASRAQRRLSKHRYQYPNFYTTKVARKLRGEELADRRQRHSRQRLQGDSSSKAQQSTPKESRASDYVLQLSHHDKGFNFGFEL</sequence>
<feature type="compositionally biased region" description="Basic residues" evidence="1">
    <location>
        <begin position="349"/>
        <end position="359"/>
    </location>
</feature>
<name>A0A0C4DMZ0_MAGP6</name>
<reference evidence="2" key="1">
    <citation type="submission" date="2010-05" db="EMBL/GenBank/DDBJ databases">
        <title>The Genome Sequence of Magnaporthe poae strain ATCC 64411.</title>
        <authorList>
            <consortium name="The Broad Institute Genome Sequencing Platform"/>
            <consortium name="Broad Institute Genome Sequencing Center for Infectious Disease"/>
            <person name="Ma L.-J."/>
            <person name="Dead R."/>
            <person name="Young S."/>
            <person name="Zeng Q."/>
            <person name="Koehrsen M."/>
            <person name="Alvarado L."/>
            <person name="Berlin A."/>
            <person name="Chapman S.B."/>
            <person name="Chen Z."/>
            <person name="Freedman E."/>
            <person name="Gellesch M."/>
            <person name="Goldberg J."/>
            <person name="Griggs A."/>
            <person name="Gujja S."/>
            <person name="Heilman E.R."/>
            <person name="Heiman D."/>
            <person name="Hepburn T."/>
            <person name="Howarth C."/>
            <person name="Jen D."/>
            <person name="Larson L."/>
            <person name="Mehta T."/>
            <person name="Neiman D."/>
            <person name="Pearson M."/>
            <person name="Roberts A."/>
            <person name="Saif S."/>
            <person name="Shea T."/>
            <person name="Shenoy N."/>
            <person name="Sisk P."/>
            <person name="Stolte C."/>
            <person name="Sykes S."/>
            <person name="Walk T."/>
            <person name="White J."/>
            <person name="Yandava C."/>
            <person name="Haas B."/>
            <person name="Nusbaum C."/>
            <person name="Birren B."/>
        </authorList>
    </citation>
    <scope>NUCLEOTIDE SEQUENCE</scope>
    <source>
        <strain evidence="2">ATCC 64411</strain>
    </source>
</reference>
<feature type="compositionally biased region" description="Basic and acidic residues" evidence="1">
    <location>
        <begin position="332"/>
        <end position="346"/>
    </location>
</feature>
<dbReference type="VEuPathDB" id="FungiDB:MAPG_01158"/>
<feature type="region of interest" description="Disordered" evidence="1">
    <location>
        <begin position="73"/>
        <end position="181"/>
    </location>
</feature>
<keyword evidence="4" id="KW-1185">Reference proteome</keyword>
<dbReference type="AlphaFoldDB" id="A0A0C4DMZ0"/>
<feature type="compositionally biased region" description="Basic and acidic residues" evidence="1">
    <location>
        <begin position="80"/>
        <end position="99"/>
    </location>
</feature>
<evidence type="ECO:0000313" key="3">
    <source>
        <dbReference type="EnsemblFungi" id="MAPG_01158T0"/>
    </source>
</evidence>
<organism evidence="3 4">
    <name type="scientific">Magnaporthiopsis poae (strain ATCC 64411 / 73-15)</name>
    <name type="common">Kentucky bluegrass fungus</name>
    <name type="synonym">Magnaporthe poae</name>
    <dbReference type="NCBI Taxonomy" id="644358"/>
    <lineage>
        <taxon>Eukaryota</taxon>
        <taxon>Fungi</taxon>
        <taxon>Dikarya</taxon>
        <taxon>Ascomycota</taxon>
        <taxon>Pezizomycotina</taxon>
        <taxon>Sordariomycetes</taxon>
        <taxon>Sordariomycetidae</taxon>
        <taxon>Magnaporthales</taxon>
        <taxon>Magnaporthaceae</taxon>
        <taxon>Magnaporthiopsis</taxon>
    </lineage>
</organism>
<dbReference type="EMBL" id="GL876966">
    <property type="protein sequence ID" value="KLU82081.1"/>
    <property type="molecule type" value="Genomic_DNA"/>
</dbReference>
<feature type="compositionally biased region" description="Low complexity" evidence="1">
    <location>
        <begin position="100"/>
        <end position="119"/>
    </location>
</feature>
<feature type="region of interest" description="Disordered" evidence="1">
    <location>
        <begin position="1"/>
        <end position="35"/>
    </location>
</feature>
<accession>A0A0C4DMZ0</accession>
<feature type="region of interest" description="Disordered" evidence="1">
    <location>
        <begin position="378"/>
        <end position="409"/>
    </location>
</feature>
<dbReference type="EnsemblFungi" id="MAPG_01158T0">
    <property type="protein sequence ID" value="MAPG_01158T0"/>
    <property type="gene ID" value="MAPG_01158"/>
</dbReference>
<reference evidence="3" key="4">
    <citation type="journal article" date="2015" name="G3 (Bethesda)">
        <title>Genome sequences of three phytopathogenic species of the Magnaporthaceae family of fungi.</title>
        <authorList>
            <person name="Okagaki L.H."/>
            <person name="Nunes C.C."/>
            <person name="Sailsbery J."/>
            <person name="Clay B."/>
            <person name="Brown D."/>
            <person name="John T."/>
            <person name="Oh Y."/>
            <person name="Young N."/>
            <person name="Fitzgerald M."/>
            <person name="Haas B.J."/>
            <person name="Zeng Q."/>
            <person name="Young S."/>
            <person name="Adiconis X."/>
            <person name="Fan L."/>
            <person name="Levin J.Z."/>
            <person name="Mitchell T.K."/>
            <person name="Okubara P.A."/>
            <person name="Farman M.L."/>
            <person name="Kohn L.M."/>
            <person name="Birren B."/>
            <person name="Ma L.-J."/>
            <person name="Dean R.A."/>
        </authorList>
    </citation>
    <scope>NUCLEOTIDE SEQUENCE</scope>
    <source>
        <strain evidence="3">ATCC 64411 / 73-15</strain>
    </source>
</reference>
<evidence type="ECO:0000313" key="4">
    <source>
        <dbReference type="Proteomes" id="UP000011715"/>
    </source>
</evidence>
<dbReference type="EMBL" id="ADBL01000274">
    <property type="status" value="NOT_ANNOTATED_CDS"/>
    <property type="molecule type" value="Genomic_DNA"/>
</dbReference>
<feature type="region of interest" description="Disordered" evidence="1">
    <location>
        <begin position="282"/>
        <end position="361"/>
    </location>
</feature>
<reference evidence="4" key="2">
    <citation type="submission" date="2010-05" db="EMBL/GenBank/DDBJ databases">
        <title>The genome sequence of Magnaporthe poae strain ATCC 64411.</title>
        <authorList>
            <person name="Ma L.-J."/>
            <person name="Dead R."/>
            <person name="Young S."/>
            <person name="Zeng Q."/>
            <person name="Koehrsen M."/>
            <person name="Alvarado L."/>
            <person name="Berlin A."/>
            <person name="Chapman S.B."/>
            <person name="Chen Z."/>
            <person name="Freedman E."/>
            <person name="Gellesch M."/>
            <person name="Goldberg J."/>
            <person name="Griggs A."/>
            <person name="Gujja S."/>
            <person name="Heilman E.R."/>
            <person name="Heiman D."/>
            <person name="Hepburn T."/>
            <person name="Howarth C."/>
            <person name="Jen D."/>
            <person name="Larson L."/>
            <person name="Mehta T."/>
            <person name="Neiman D."/>
            <person name="Pearson M."/>
            <person name="Roberts A."/>
            <person name="Saif S."/>
            <person name="Shea T."/>
            <person name="Shenoy N."/>
            <person name="Sisk P."/>
            <person name="Stolte C."/>
            <person name="Sykes S."/>
            <person name="Walk T."/>
            <person name="White J."/>
            <person name="Yandava C."/>
            <person name="Haas B."/>
            <person name="Nusbaum C."/>
            <person name="Birren B."/>
        </authorList>
    </citation>
    <scope>NUCLEOTIDE SEQUENCE [LARGE SCALE GENOMIC DNA]</scope>
    <source>
        <strain evidence="4">ATCC 64411 / 73-15</strain>
    </source>
</reference>
<feature type="compositionally biased region" description="Low complexity" evidence="1">
    <location>
        <begin position="15"/>
        <end position="25"/>
    </location>
</feature>
<gene>
    <name evidence="2" type="ORF">MAPG_01158</name>
</gene>
<reference evidence="2" key="3">
    <citation type="submission" date="2011-03" db="EMBL/GenBank/DDBJ databases">
        <title>Annotation of Magnaporthe poae ATCC 64411.</title>
        <authorList>
            <person name="Ma L.-J."/>
            <person name="Dead R."/>
            <person name="Young S.K."/>
            <person name="Zeng Q."/>
            <person name="Gargeya S."/>
            <person name="Fitzgerald M."/>
            <person name="Haas B."/>
            <person name="Abouelleil A."/>
            <person name="Alvarado L."/>
            <person name="Arachchi H.M."/>
            <person name="Berlin A."/>
            <person name="Brown A."/>
            <person name="Chapman S.B."/>
            <person name="Chen Z."/>
            <person name="Dunbar C."/>
            <person name="Freedman E."/>
            <person name="Gearin G."/>
            <person name="Gellesch M."/>
            <person name="Goldberg J."/>
            <person name="Griggs A."/>
            <person name="Gujja S."/>
            <person name="Heiman D."/>
            <person name="Howarth C."/>
            <person name="Larson L."/>
            <person name="Lui A."/>
            <person name="MacDonald P.J.P."/>
            <person name="Mehta T."/>
            <person name="Montmayeur A."/>
            <person name="Murphy C."/>
            <person name="Neiman D."/>
            <person name="Pearson M."/>
            <person name="Priest M."/>
            <person name="Roberts A."/>
            <person name="Saif S."/>
            <person name="Shea T."/>
            <person name="Shenoy N."/>
            <person name="Sisk P."/>
            <person name="Stolte C."/>
            <person name="Sykes S."/>
            <person name="Yandava C."/>
            <person name="Wortman J."/>
            <person name="Nusbaum C."/>
            <person name="Birren B."/>
        </authorList>
    </citation>
    <scope>NUCLEOTIDE SEQUENCE</scope>
    <source>
        <strain evidence="2">ATCC 64411</strain>
    </source>
</reference>
<feature type="compositionally biased region" description="Basic and acidic residues" evidence="1">
    <location>
        <begin position="164"/>
        <end position="179"/>
    </location>
</feature>
<dbReference type="eggNOG" id="ENOG502T69E">
    <property type="taxonomic scope" value="Eukaryota"/>
</dbReference>
<dbReference type="OrthoDB" id="10536744at2759"/>
<feature type="compositionally biased region" description="Low complexity" evidence="1">
    <location>
        <begin position="307"/>
        <end position="320"/>
    </location>
</feature>